<dbReference type="PANTHER" id="PTHR46825">
    <property type="entry name" value="D-ALANYL-D-ALANINE-CARBOXYPEPTIDASE/ENDOPEPTIDASE AMPH"/>
    <property type="match status" value="1"/>
</dbReference>
<dbReference type="AlphaFoldDB" id="A0A6B3SRJ5"/>
<dbReference type="SUPFAM" id="SSF56601">
    <property type="entry name" value="beta-lactamase/transpeptidase-like"/>
    <property type="match status" value="1"/>
</dbReference>
<evidence type="ECO:0000259" key="2">
    <source>
        <dbReference type="Pfam" id="PF00144"/>
    </source>
</evidence>
<feature type="signal peptide" evidence="1">
    <location>
        <begin position="1"/>
        <end position="25"/>
    </location>
</feature>
<protein>
    <submittedName>
        <fullName evidence="3">Beta-lactamase family protein</fullName>
    </submittedName>
</protein>
<dbReference type="Gene3D" id="3.40.710.10">
    <property type="entry name" value="DD-peptidase/beta-lactamase superfamily"/>
    <property type="match status" value="1"/>
</dbReference>
<proteinExistence type="predicted"/>
<dbReference type="PROSITE" id="PS51257">
    <property type="entry name" value="PROKAR_LIPOPROTEIN"/>
    <property type="match status" value="1"/>
</dbReference>
<feature type="domain" description="Beta-lactamase-related" evidence="2">
    <location>
        <begin position="49"/>
        <end position="370"/>
    </location>
</feature>
<reference evidence="3 4" key="1">
    <citation type="submission" date="2020-02" db="EMBL/GenBank/DDBJ databases">
        <authorList>
            <person name="Kim M.K."/>
        </authorList>
    </citation>
    <scope>NUCLEOTIDE SEQUENCE [LARGE SCALE GENOMIC DNA]</scope>
    <source>
        <strain evidence="3 4">17J57-3</strain>
    </source>
</reference>
<dbReference type="Pfam" id="PF00144">
    <property type="entry name" value="Beta-lactamase"/>
    <property type="match status" value="1"/>
</dbReference>
<accession>A0A6B3SRJ5</accession>
<evidence type="ECO:0000256" key="1">
    <source>
        <dbReference type="SAM" id="SignalP"/>
    </source>
</evidence>
<dbReference type="PANTHER" id="PTHR46825:SF9">
    <property type="entry name" value="BETA-LACTAMASE-RELATED DOMAIN-CONTAINING PROTEIN"/>
    <property type="match status" value="1"/>
</dbReference>
<dbReference type="EMBL" id="JAAIVB010000073">
    <property type="protein sequence ID" value="NEX63550.1"/>
    <property type="molecule type" value="Genomic_DNA"/>
</dbReference>
<organism evidence="3 4">
    <name type="scientific">Noviherbaspirillum galbum</name>
    <dbReference type="NCBI Taxonomy" id="2709383"/>
    <lineage>
        <taxon>Bacteria</taxon>
        <taxon>Pseudomonadati</taxon>
        <taxon>Pseudomonadota</taxon>
        <taxon>Betaproteobacteria</taxon>
        <taxon>Burkholderiales</taxon>
        <taxon>Oxalobacteraceae</taxon>
        <taxon>Noviherbaspirillum</taxon>
    </lineage>
</organism>
<keyword evidence="1" id="KW-0732">Signal</keyword>
<sequence>MRLAAIFASRLVLAGAFGLVVGGCAAPPRPPADIPRNQYDAVADYAGELIRYRMDKADITGLSIALVDDQRVVWARGFGLADKAGGVQATAQTTYRAGSITKLLTATAAMRLAEDGRFDIDKPLATYLPGFSIRSRFGGTPPVTPRMLMTHHSGLPSDLQQGMWTAHPQSFTTVAQRLHDDYAAYPPNTVMSYSNLGYALLGHALQQASGEDYAALMQRLVLGPLGMHDASVSSAPEGPLMSKGYRKGKEAAEFPLRDVPAGGLNASVMDLSRLLEMVFADGLSDGKRVIGAPALHEMLQRQNADVPLDRDFSIGLGWMMTPMQRLSPEDTGPVLRHGGATVLHRAQLIALPRHKLGVVVLANSPSAGGVVNEVAEATLRLALQAKTGMHESRRERPRTSIAVVSEQDLHAFVGYYATPYGFVKVDGTGVNLHADVLGRRLHLAVRSDGKLGLQYRLLGMVPLSIPGLSNFGLSRDTIAGKEVLLADSGGYVSLIGEKIAPVPLSRKWLARLGEYEIINGGDAAFLPSKISLRVEDGFLLVESRVPDLSEETIRMAVSPVSDSEVVVMGLGRQMGETIRVETVDGEERAYYSGYILRRKTD</sequence>
<gene>
    <name evidence="3" type="ORF">G3574_20930</name>
</gene>
<dbReference type="InterPro" id="IPR012338">
    <property type="entry name" value="Beta-lactam/transpept-like"/>
</dbReference>
<comment type="caution">
    <text evidence="3">The sequence shown here is derived from an EMBL/GenBank/DDBJ whole genome shotgun (WGS) entry which is preliminary data.</text>
</comment>
<name>A0A6B3SRJ5_9BURK</name>
<keyword evidence="4" id="KW-1185">Reference proteome</keyword>
<dbReference type="InterPro" id="IPR001466">
    <property type="entry name" value="Beta-lactam-related"/>
</dbReference>
<evidence type="ECO:0000313" key="3">
    <source>
        <dbReference type="EMBL" id="NEX63550.1"/>
    </source>
</evidence>
<dbReference type="RefSeq" id="WP_163967500.1">
    <property type="nucleotide sequence ID" value="NZ_JAAIVB010000073.1"/>
</dbReference>
<dbReference type="InterPro" id="IPR050491">
    <property type="entry name" value="AmpC-like"/>
</dbReference>
<dbReference type="Proteomes" id="UP000482155">
    <property type="component" value="Unassembled WGS sequence"/>
</dbReference>
<evidence type="ECO:0000313" key="4">
    <source>
        <dbReference type="Proteomes" id="UP000482155"/>
    </source>
</evidence>
<feature type="chain" id="PRO_5025371387" evidence="1">
    <location>
        <begin position="26"/>
        <end position="601"/>
    </location>
</feature>